<dbReference type="Pfam" id="PF00167">
    <property type="entry name" value="FGF"/>
    <property type="match status" value="1"/>
</dbReference>
<dbReference type="GO" id="GO:0008083">
    <property type="term" value="F:growth factor activity"/>
    <property type="evidence" value="ECO:0007669"/>
    <property type="project" value="InterPro"/>
</dbReference>
<organism evidence="2 3">
    <name type="scientific">Coregonus suidteri</name>
    <dbReference type="NCBI Taxonomy" id="861788"/>
    <lineage>
        <taxon>Eukaryota</taxon>
        <taxon>Metazoa</taxon>
        <taxon>Chordata</taxon>
        <taxon>Craniata</taxon>
        <taxon>Vertebrata</taxon>
        <taxon>Euteleostomi</taxon>
        <taxon>Actinopterygii</taxon>
        <taxon>Neopterygii</taxon>
        <taxon>Teleostei</taxon>
        <taxon>Protacanthopterygii</taxon>
        <taxon>Salmoniformes</taxon>
        <taxon>Salmonidae</taxon>
        <taxon>Coregoninae</taxon>
        <taxon>Coregonus</taxon>
    </lineage>
</organism>
<comment type="similarity">
    <text evidence="1">Belongs to the heparin-binding growth factors family.</text>
</comment>
<dbReference type="SUPFAM" id="SSF50353">
    <property type="entry name" value="Cytokine"/>
    <property type="match status" value="1"/>
</dbReference>
<protein>
    <submittedName>
        <fullName evidence="2">Uncharacterized protein</fullName>
    </submittedName>
</protein>
<feature type="non-terminal residue" evidence="2">
    <location>
        <position position="1"/>
    </location>
</feature>
<dbReference type="Gene3D" id="2.80.10.50">
    <property type="match status" value="1"/>
</dbReference>
<keyword evidence="3" id="KW-1185">Reference proteome</keyword>
<gene>
    <name evidence="2" type="ORF">J4Q44_G00112850</name>
</gene>
<evidence type="ECO:0000256" key="1">
    <source>
        <dbReference type="ARBA" id="ARBA00007936"/>
    </source>
</evidence>
<dbReference type="Proteomes" id="UP001356427">
    <property type="component" value="Unassembled WGS sequence"/>
</dbReference>
<dbReference type="EMBL" id="JAGTTL010000009">
    <property type="protein sequence ID" value="KAK6317994.1"/>
    <property type="molecule type" value="Genomic_DNA"/>
</dbReference>
<evidence type="ECO:0000313" key="2">
    <source>
        <dbReference type="EMBL" id="KAK6317994.1"/>
    </source>
</evidence>
<dbReference type="AlphaFoldDB" id="A0AAN8LYI3"/>
<evidence type="ECO:0000313" key="3">
    <source>
        <dbReference type="Proteomes" id="UP001356427"/>
    </source>
</evidence>
<dbReference type="InterPro" id="IPR008996">
    <property type="entry name" value="IL1/FGF"/>
</dbReference>
<name>A0AAN8LYI3_9TELE</name>
<dbReference type="InterPro" id="IPR002209">
    <property type="entry name" value="Fibroblast_GF_fam"/>
</dbReference>
<proteinExistence type="inferred from homology"/>
<accession>A0AAN8LYI3</accession>
<comment type="caution">
    <text evidence="2">The sequence shown here is derived from an EMBL/GenBank/DDBJ whole genome shotgun (WGS) entry which is preliminary data.</text>
</comment>
<reference evidence="2 3" key="1">
    <citation type="submission" date="2021-04" db="EMBL/GenBank/DDBJ databases">
        <authorList>
            <person name="De Guttry C."/>
            <person name="Zahm M."/>
            <person name="Klopp C."/>
            <person name="Cabau C."/>
            <person name="Louis A."/>
            <person name="Berthelot C."/>
            <person name="Parey E."/>
            <person name="Roest Crollius H."/>
            <person name="Montfort J."/>
            <person name="Robinson-Rechavi M."/>
            <person name="Bucao C."/>
            <person name="Bouchez O."/>
            <person name="Gislard M."/>
            <person name="Lluch J."/>
            <person name="Milhes M."/>
            <person name="Lampietro C."/>
            <person name="Lopez Roques C."/>
            <person name="Donnadieu C."/>
            <person name="Braasch I."/>
            <person name="Desvignes T."/>
            <person name="Postlethwait J."/>
            <person name="Bobe J."/>
            <person name="Wedekind C."/>
            <person name="Guiguen Y."/>
        </authorList>
    </citation>
    <scope>NUCLEOTIDE SEQUENCE [LARGE SCALE GENOMIC DNA]</scope>
    <source>
        <strain evidence="2">Cs_M1</strain>
        <tissue evidence="2">Blood</tissue>
    </source>
</reference>
<sequence>LQIGPLASFPVNCVQHCSLSTSGLACEPEHFPTMHPAFFVIWLAALQQSIPVNCFPVHMDQSTLHRTIKGTRTRSESVDTEDYLWKVNLNGHVKKAISTNSLIVLPIRTETSDFVSILDLKSKRFLCVDVEEKWFSSMMFSRKECLFQHMRMENHVDVFYSSSNGLLLLLEGAEIPVKGYDLLKRRMVYRRKRSQQENSDAEDIKEDQDLAMQQDQERAAAISKETITSCDDPLQVLHSNSPGSPIKMAVEKTEKVAQGGLAV</sequence>